<evidence type="ECO:0000256" key="10">
    <source>
        <dbReference type="RuleBase" id="RU366041"/>
    </source>
</evidence>
<dbReference type="GO" id="GO:0015095">
    <property type="term" value="F:magnesium ion transmembrane transporter activity"/>
    <property type="evidence" value="ECO:0007669"/>
    <property type="project" value="UniProtKB-ARBA"/>
</dbReference>
<dbReference type="GO" id="GO:0016020">
    <property type="term" value="C:membrane"/>
    <property type="evidence" value="ECO:0007669"/>
    <property type="project" value="UniProtKB-SubCell"/>
</dbReference>
<keyword evidence="4 10" id="KW-0812">Transmembrane</keyword>
<dbReference type="HOGENOM" id="CLU_034694_1_0_1"/>
<protein>
    <recommendedName>
        <fullName evidence="10">Magnesium transporter</fullName>
    </recommendedName>
</protein>
<dbReference type="EnsemblPlants" id="OMERI06G22930.4">
    <property type="protein sequence ID" value="OMERI06G22930.4"/>
    <property type="gene ID" value="OMERI06G22930"/>
</dbReference>
<evidence type="ECO:0000256" key="4">
    <source>
        <dbReference type="ARBA" id="ARBA00022692"/>
    </source>
</evidence>
<name>A0A0E0E4H5_9ORYZ</name>
<comment type="function">
    <text evidence="9 10">Magnesium transporter that may mediate the influx of magnesium.</text>
</comment>
<dbReference type="PANTHER" id="PTHR13890:SF26">
    <property type="entry name" value="MAGNESIUM TRANSPORTER MRS2-1"/>
    <property type="match status" value="1"/>
</dbReference>
<dbReference type="FunFam" id="1.20.58.340:FF:000009">
    <property type="entry name" value="Magnesium transporter MRS2-1"/>
    <property type="match status" value="1"/>
</dbReference>
<dbReference type="PANTHER" id="PTHR13890">
    <property type="entry name" value="RNA SPLICING PROTEIN MRS2, MITOCHONDRIAL"/>
    <property type="match status" value="1"/>
</dbReference>
<feature type="compositionally biased region" description="Low complexity" evidence="11">
    <location>
        <begin position="28"/>
        <end position="39"/>
    </location>
</feature>
<dbReference type="CDD" id="cd12823">
    <property type="entry name" value="Mrs2_Mfm1p-like"/>
    <property type="match status" value="1"/>
</dbReference>
<keyword evidence="13" id="KW-1185">Reference proteome</keyword>
<dbReference type="SUPFAM" id="SSF144083">
    <property type="entry name" value="Magnesium transport protein CorA, transmembrane region"/>
    <property type="match status" value="1"/>
</dbReference>
<evidence type="ECO:0000256" key="7">
    <source>
        <dbReference type="ARBA" id="ARBA00023065"/>
    </source>
</evidence>
<dbReference type="Proteomes" id="UP000008021">
    <property type="component" value="Chromosome 6"/>
</dbReference>
<dbReference type="Gene3D" id="2.40.128.330">
    <property type="match status" value="1"/>
</dbReference>
<dbReference type="FunFam" id="2.40.128.330:FF:000001">
    <property type="entry name" value="Magnesium transporter MRS2-1"/>
    <property type="match status" value="1"/>
</dbReference>
<dbReference type="InterPro" id="IPR045863">
    <property type="entry name" value="CorA_TM1_TM2"/>
</dbReference>
<reference evidence="12" key="2">
    <citation type="submission" date="2018-05" db="EMBL/GenBank/DDBJ databases">
        <title>OmerRS3 (Oryza meridionalis Reference Sequence Version 3).</title>
        <authorList>
            <person name="Zhang J."/>
            <person name="Kudrna D."/>
            <person name="Lee S."/>
            <person name="Talag J."/>
            <person name="Welchert J."/>
            <person name="Wing R.A."/>
        </authorList>
    </citation>
    <scope>NUCLEOTIDE SEQUENCE [LARGE SCALE GENOMIC DNA]</scope>
    <source>
        <strain evidence="12">cv. OR44</strain>
    </source>
</reference>
<dbReference type="AlphaFoldDB" id="A0A0E0E4H5"/>
<keyword evidence="5 10" id="KW-0460">Magnesium</keyword>
<evidence type="ECO:0000256" key="2">
    <source>
        <dbReference type="ARBA" id="ARBA00007535"/>
    </source>
</evidence>
<feature type="transmembrane region" description="Helical" evidence="10">
    <location>
        <begin position="331"/>
        <end position="352"/>
    </location>
</feature>
<keyword evidence="6 10" id="KW-1133">Transmembrane helix</keyword>
<dbReference type="Gramene" id="OMERI06G22930.4">
    <property type="protein sequence ID" value="OMERI06G22930.4"/>
    <property type="gene ID" value="OMERI06G22930"/>
</dbReference>
<dbReference type="Pfam" id="PF22099">
    <property type="entry name" value="MRS2-like"/>
    <property type="match status" value="2"/>
</dbReference>
<evidence type="ECO:0000256" key="11">
    <source>
        <dbReference type="SAM" id="MobiDB-lite"/>
    </source>
</evidence>
<keyword evidence="7 10" id="KW-0406">Ion transport</keyword>
<reference evidence="12" key="1">
    <citation type="submission" date="2015-04" db="UniProtKB">
        <authorList>
            <consortium name="EnsemblPlants"/>
        </authorList>
    </citation>
    <scope>IDENTIFICATION</scope>
</reference>
<keyword evidence="3 10" id="KW-0813">Transport</keyword>
<evidence type="ECO:0000256" key="9">
    <source>
        <dbReference type="ARBA" id="ARBA00059335"/>
    </source>
</evidence>
<comment type="subcellular location">
    <subcellularLocation>
        <location evidence="1 10">Membrane</location>
        <topology evidence="1 10">Multi-pass membrane protein</topology>
    </subcellularLocation>
</comment>
<evidence type="ECO:0000256" key="8">
    <source>
        <dbReference type="ARBA" id="ARBA00023136"/>
    </source>
</evidence>
<accession>A0A0E0E4H5</accession>
<evidence type="ECO:0000256" key="1">
    <source>
        <dbReference type="ARBA" id="ARBA00004141"/>
    </source>
</evidence>
<proteinExistence type="inferred from homology"/>
<evidence type="ECO:0000256" key="6">
    <source>
        <dbReference type="ARBA" id="ARBA00022989"/>
    </source>
</evidence>
<feature type="region of interest" description="Disordered" evidence="11">
    <location>
        <begin position="1"/>
        <end position="62"/>
    </location>
</feature>
<dbReference type="Gene3D" id="1.20.58.340">
    <property type="entry name" value="Magnesium transport protein CorA, transmembrane region"/>
    <property type="match status" value="3"/>
</dbReference>
<organism evidence="12">
    <name type="scientific">Oryza meridionalis</name>
    <dbReference type="NCBI Taxonomy" id="40149"/>
    <lineage>
        <taxon>Eukaryota</taxon>
        <taxon>Viridiplantae</taxon>
        <taxon>Streptophyta</taxon>
        <taxon>Embryophyta</taxon>
        <taxon>Tracheophyta</taxon>
        <taxon>Spermatophyta</taxon>
        <taxon>Magnoliopsida</taxon>
        <taxon>Liliopsida</taxon>
        <taxon>Poales</taxon>
        <taxon>Poaceae</taxon>
        <taxon>BOP clade</taxon>
        <taxon>Oryzoideae</taxon>
        <taxon>Oryzeae</taxon>
        <taxon>Oryzinae</taxon>
        <taxon>Oryza</taxon>
    </lineage>
</organism>
<evidence type="ECO:0000313" key="12">
    <source>
        <dbReference type="EnsemblPlants" id="OMERI06G22930.4"/>
    </source>
</evidence>
<comment type="similarity">
    <text evidence="2 10">Belongs to the CorA metal ion transporter (MIT) (TC 1.A.35.5) family.</text>
</comment>
<evidence type="ECO:0000256" key="5">
    <source>
        <dbReference type="ARBA" id="ARBA00022842"/>
    </source>
</evidence>
<evidence type="ECO:0000313" key="13">
    <source>
        <dbReference type="Proteomes" id="UP000008021"/>
    </source>
</evidence>
<dbReference type="InterPro" id="IPR039204">
    <property type="entry name" value="MRS2-like"/>
</dbReference>
<feature type="transmembrane region" description="Helical" evidence="10">
    <location>
        <begin position="364"/>
        <end position="387"/>
    </location>
</feature>
<keyword evidence="8 10" id="KW-0472">Membrane</keyword>
<sequence length="395" mass="43744">MSAAAASSAAGDSSKQPLLHHHHGRGNPPHVASVSSPSLPSAPPGVLAGGRRFPGGLDVPNLKKRGGGTRSWIRVEAATASVQTLEVDKATMMRRCELPARDLRLLDPLFVYPSTILGRERAIVVNLEQIRCVITADEVLLLNSLDSYVLQYAAELQRRLLQRAEGDELPFEFRALELALEAACSFLDAQVRDEIEQLMDDDGDMAEMYLSEKKLRTEASFYGDQSMLGYNSVGDGTSFSAPVSPVSSPTESRKLEKAFSLCRSRHDSVKSSDNTATEHIQELEMLLEAYFVVIDSTLNKLTSLKEYIDDTEDFINIQLDNVRNQLIQFELLLTTATFVVAIFGVVAGIFGMNFETSVFSIQNAFQWVLIITGVIGAFIFCGFLWFFKYKRLMPL</sequence>
<evidence type="ECO:0000256" key="3">
    <source>
        <dbReference type="ARBA" id="ARBA00022448"/>
    </source>
</evidence>
<feature type="compositionally biased region" description="Low complexity" evidence="11">
    <location>
        <begin position="1"/>
        <end position="14"/>
    </location>
</feature>